<comment type="caution">
    <text evidence="2">The sequence shown here is derived from an EMBL/GenBank/DDBJ whole genome shotgun (WGS) entry which is preliminary data.</text>
</comment>
<feature type="region of interest" description="Disordered" evidence="1">
    <location>
        <begin position="143"/>
        <end position="164"/>
    </location>
</feature>
<evidence type="ECO:0000313" key="2">
    <source>
        <dbReference type="EMBL" id="KAK3388637.1"/>
    </source>
</evidence>
<protein>
    <submittedName>
        <fullName evidence="2">Uncharacterized protein</fullName>
    </submittedName>
</protein>
<dbReference type="EMBL" id="JAUTDP010000015">
    <property type="protein sequence ID" value="KAK3388637.1"/>
    <property type="molecule type" value="Genomic_DNA"/>
</dbReference>
<name>A0AAE0NVR7_SORBR</name>
<feature type="compositionally biased region" description="Acidic residues" evidence="1">
    <location>
        <begin position="152"/>
        <end position="164"/>
    </location>
</feature>
<organism evidence="2 3">
    <name type="scientific">Sordaria brevicollis</name>
    <dbReference type="NCBI Taxonomy" id="83679"/>
    <lineage>
        <taxon>Eukaryota</taxon>
        <taxon>Fungi</taxon>
        <taxon>Dikarya</taxon>
        <taxon>Ascomycota</taxon>
        <taxon>Pezizomycotina</taxon>
        <taxon>Sordariomycetes</taxon>
        <taxon>Sordariomycetidae</taxon>
        <taxon>Sordariales</taxon>
        <taxon>Sordariaceae</taxon>
        <taxon>Sordaria</taxon>
    </lineage>
</organism>
<gene>
    <name evidence="2" type="ORF">B0T20DRAFT_473643</name>
</gene>
<evidence type="ECO:0000313" key="3">
    <source>
        <dbReference type="Proteomes" id="UP001281003"/>
    </source>
</evidence>
<reference evidence="2" key="1">
    <citation type="journal article" date="2023" name="Mol. Phylogenet. Evol.">
        <title>Genome-scale phylogeny and comparative genomics of the fungal order Sordariales.</title>
        <authorList>
            <person name="Hensen N."/>
            <person name="Bonometti L."/>
            <person name="Westerberg I."/>
            <person name="Brannstrom I.O."/>
            <person name="Guillou S."/>
            <person name="Cros-Aarteil S."/>
            <person name="Calhoun S."/>
            <person name="Haridas S."/>
            <person name="Kuo A."/>
            <person name="Mondo S."/>
            <person name="Pangilinan J."/>
            <person name="Riley R."/>
            <person name="LaButti K."/>
            <person name="Andreopoulos B."/>
            <person name="Lipzen A."/>
            <person name="Chen C."/>
            <person name="Yan M."/>
            <person name="Daum C."/>
            <person name="Ng V."/>
            <person name="Clum A."/>
            <person name="Steindorff A."/>
            <person name="Ohm R.A."/>
            <person name="Martin F."/>
            <person name="Silar P."/>
            <person name="Natvig D.O."/>
            <person name="Lalanne C."/>
            <person name="Gautier V."/>
            <person name="Ament-Velasquez S.L."/>
            <person name="Kruys A."/>
            <person name="Hutchinson M.I."/>
            <person name="Powell A.J."/>
            <person name="Barry K."/>
            <person name="Miller A.N."/>
            <person name="Grigoriev I.V."/>
            <person name="Debuchy R."/>
            <person name="Gladieux P."/>
            <person name="Hiltunen Thoren M."/>
            <person name="Johannesson H."/>
        </authorList>
    </citation>
    <scope>NUCLEOTIDE SEQUENCE</scope>
    <source>
        <strain evidence="2">FGSC 1904</strain>
    </source>
</reference>
<dbReference type="Proteomes" id="UP001281003">
    <property type="component" value="Unassembled WGS sequence"/>
</dbReference>
<accession>A0AAE0NVR7</accession>
<dbReference type="AlphaFoldDB" id="A0AAE0NVR7"/>
<keyword evidence="3" id="KW-1185">Reference proteome</keyword>
<sequence length="248" mass="27608">MSLTTVENNIIALIHGIQELPLDLHPSDRRRHAVQLVGKICTLPAFENYPLTDLADLVARYGVIVKRYLARAEDARDKEWLTKIDLFCPVILGVVTRLINFGYALDAIRWVNEHTVDGEVSDSDDSETESVFDSASVVGANANDDTASITDSDTDEEASEADFEEWEVASEVSDLIIDEWDTASEAPDLVAFDEVEVDLISFDEVEVDLVSFNEVEVDLISFDEVEVDLMSFNEVEVASEPLDLLSFD</sequence>
<reference evidence="2" key="2">
    <citation type="submission" date="2023-07" db="EMBL/GenBank/DDBJ databases">
        <authorList>
            <consortium name="Lawrence Berkeley National Laboratory"/>
            <person name="Haridas S."/>
            <person name="Hensen N."/>
            <person name="Bonometti L."/>
            <person name="Westerberg I."/>
            <person name="Brannstrom I.O."/>
            <person name="Guillou S."/>
            <person name="Cros-Aarteil S."/>
            <person name="Calhoun S."/>
            <person name="Kuo A."/>
            <person name="Mondo S."/>
            <person name="Pangilinan J."/>
            <person name="Riley R."/>
            <person name="LaButti K."/>
            <person name="Andreopoulos B."/>
            <person name="Lipzen A."/>
            <person name="Chen C."/>
            <person name="Yanf M."/>
            <person name="Daum C."/>
            <person name="Ng V."/>
            <person name="Clum A."/>
            <person name="Steindorff A."/>
            <person name="Ohm R."/>
            <person name="Martin F."/>
            <person name="Silar P."/>
            <person name="Natvig D."/>
            <person name="Lalanne C."/>
            <person name="Gautier V."/>
            <person name="Ament-velasquez S.L."/>
            <person name="Kruys A."/>
            <person name="Hutchinson M.I."/>
            <person name="Powell A.J."/>
            <person name="Barry K."/>
            <person name="Miller A.N."/>
            <person name="Grigoriev I.V."/>
            <person name="Debuchy R."/>
            <person name="Gladieux P."/>
            <person name="Thoren M.H."/>
            <person name="Johannesson H."/>
        </authorList>
    </citation>
    <scope>NUCLEOTIDE SEQUENCE</scope>
    <source>
        <strain evidence="2">FGSC 1904</strain>
    </source>
</reference>
<evidence type="ECO:0000256" key="1">
    <source>
        <dbReference type="SAM" id="MobiDB-lite"/>
    </source>
</evidence>
<proteinExistence type="predicted"/>